<evidence type="ECO:0008006" key="3">
    <source>
        <dbReference type="Google" id="ProtNLM"/>
    </source>
</evidence>
<comment type="caution">
    <text evidence="1">The sequence shown here is derived from an EMBL/GenBank/DDBJ whole genome shotgun (WGS) entry which is preliminary data.</text>
</comment>
<dbReference type="SMART" id="SM00855">
    <property type="entry name" value="PGAM"/>
    <property type="match status" value="1"/>
</dbReference>
<dbReference type="GO" id="GO:0016791">
    <property type="term" value="F:phosphatase activity"/>
    <property type="evidence" value="ECO:0007669"/>
    <property type="project" value="TreeGrafter"/>
</dbReference>
<dbReference type="Gene3D" id="3.40.50.1240">
    <property type="entry name" value="Phosphoglycerate mutase-like"/>
    <property type="match status" value="1"/>
</dbReference>
<dbReference type="OrthoDB" id="9781415at2"/>
<evidence type="ECO:0000313" key="2">
    <source>
        <dbReference type="Proteomes" id="UP000231259"/>
    </source>
</evidence>
<organism evidence="1 2">
    <name type="scientific">Puniceibacterium antarcticum</name>
    <dbReference type="NCBI Taxonomy" id="1206336"/>
    <lineage>
        <taxon>Bacteria</taxon>
        <taxon>Pseudomonadati</taxon>
        <taxon>Pseudomonadota</taxon>
        <taxon>Alphaproteobacteria</taxon>
        <taxon>Rhodobacterales</taxon>
        <taxon>Paracoccaceae</taxon>
        <taxon>Puniceibacterium</taxon>
    </lineage>
</organism>
<sequence>VLSVGPESISNWISCRGQRQLEPRRFFQGRSDIPLNETGRERARAVERRLANLSVSKVMVSPLKRAMETATLAFPNSSALIQVERDLIECDFGSLEGKHIKDAMNEYCITRKEQLAEILPTYGELWSAVLKRYKALLAKIAALQRFGPTVVLVGHDAVLQGI</sequence>
<proteinExistence type="predicted"/>
<keyword evidence="2" id="KW-1185">Reference proteome</keyword>
<dbReference type="PANTHER" id="PTHR48100:SF1">
    <property type="entry name" value="HISTIDINE PHOSPHATASE FAMILY PROTEIN-RELATED"/>
    <property type="match status" value="1"/>
</dbReference>
<reference evidence="1 2" key="1">
    <citation type="submission" date="2013-09" db="EMBL/GenBank/DDBJ databases">
        <title>Genome sequencing of Phaeobacter antarcticus sp. nov. SM1211.</title>
        <authorList>
            <person name="Zhang X.-Y."/>
            <person name="Liu C."/>
            <person name="Chen X.-L."/>
            <person name="Xie B.-B."/>
            <person name="Qin Q.-L."/>
            <person name="Rong J.-C."/>
            <person name="Zhang Y.-Z."/>
        </authorList>
    </citation>
    <scope>NUCLEOTIDE SEQUENCE [LARGE SCALE GENOMIC DNA]</scope>
    <source>
        <strain evidence="1 2">SM1211</strain>
    </source>
</reference>
<dbReference type="InterPro" id="IPR013078">
    <property type="entry name" value="His_Pase_superF_clade-1"/>
</dbReference>
<dbReference type="EMBL" id="AWWI01000056">
    <property type="protein sequence ID" value="PIL20772.1"/>
    <property type="molecule type" value="Genomic_DNA"/>
</dbReference>
<name>A0A2G8RGX9_9RHOB</name>
<dbReference type="InterPro" id="IPR029033">
    <property type="entry name" value="His_PPase_superfam"/>
</dbReference>
<evidence type="ECO:0000313" key="1">
    <source>
        <dbReference type="EMBL" id="PIL20772.1"/>
    </source>
</evidence>
<dbReference type="AlphaFoldDB" id="A0A2G8RGX9"/>
<dbReference type="PANTHER" id="PTHR48100">
    <property type="entry name" value="BROAD-SPECIFICITY PHOSPHATASE YOR283W-RELATED"/>
    <property type="match status" value="1"/>
</dbReference>
<gene>
    <name evidence="1" type="ORF">P775_07640</name>
</gene>
<accession>A0A2G8RGX9</accession>
<dbReference type="Pfam" id="PF00300">
    <property type="entry name" value="His_Phos_1"/>
    <property type="match status" value="1"/>
</dbReference>
<protein>
    <recommendedName>
        <fullName evidence="3">Phosphoglycerate mutase</fullName>
    </recommendedName>
</protein>
<dbReference type="InterPro" id="IPR050275">
    <property type="entry name" value="PGM_Phosphatase"/>
</dbReference>
<dbReference type="GO" id="GO:0005737">
    <property type="term" value="C:cytoplasm"/>
    <property type="evidence" value="ECO:0007669"/>
    <property type="project" value="TreeGrafter"/>
</dbReference>
<feature type="non-terminal residue" evidence="1">
    <location>
        <position position="1"/>
    </location>
</feature>
<dbReference type="RefSeq" id="WP_099910355.1">
    <property type="nucleotide sequence ID" value="NZ_AWWI01000056.1"/>
</dbReference>
<dbReference type="Proteomes" id="UP000231259">
    <property type="component" value="Unassembled WGS sequence"/>
</dbReference>
<dbReference type="SUPFAM" id="SSF53254">
    <property type="entry name" value="Phosphoglycerate mutase-like"/>
    <property type="match status" value="1"/>
</dbReference>